<sequence length="77" mass="8547">MSSSSMQKPRQRAPSSGKYQHQRQMECPASNATGHGNPCPRSSVHQQQQQARKPLNLKRQRGRPTATQGVLQGPKAR</sequence>
<name>A0ABY2GRZ6_9HYPO</name>
<evidence type="ECO:0000313" key="3">
    <source>
        <dbReference type="Proteomes" id="UP001642720"/>
    </source>
</evidence>
<reference evidence="2 3" key="1">
    <citation type="submission" date="2018-01" db="EMBL/GenBank/DDBJ databases">
        <title>Genome characterization of the sugarcane-associated fungus Trichoderma ghanense CCMA-1212 and their application in lignocelulose bioconversion.</title>
        <authorList>
            <person name="Steindorff A.S."/>
            <person name="Mendes T.D."/>
            <person name="Vilela E.S.D."/>
            <person name="Rodrigues D.S."/>
            <person name="Formighieri E.F."/>
            <person name="Melo I.S."/>
            <person name="Favaro L.C.L."/>
        </authorList>
    </citation>
    <scope>NUCLEOTIDE SEQUENCE [LARGE SCALE GENOMIC DNA]</scope>
    <source>
        <strain evidence="2 3">CCMA-1212</strain>
    </source>
</reference>
<dbReference type="RefSeq" id="XP_073554266.1">
    <property type="nucleotide sequence ID" value="XM_073707318.1"/>
</dbReference>
<feature type="region of interest" description="Disordered" evidence="1">
    <location>
        <begin position="1"/>
        <end position="77"/>
    </location>
</feature>
<dbReference type="EMBL" id="PPTA01000024">
    <property type="protein sequence ID" value="TFA98064.1"/>
    <property type="molecule type" value="Genomic_DNA"/>
</dbReference>
<comment type="caution">
    <text evidence="2">The sequence shown here is derived from an EMBL/GenBank/DDBJ whole genome shotgun (WGS) entry which is preliminary data.</text>
</comment>
<dbReference type="Proteomes" id="UP001642720">
    <property type="component" value="Unassembled WGS sequence"/>
</dbReference>
<accession>A0ABY2GRZ6</accession>
<proteinExistence type="predicted"/>
<protein>
    <submittedName>
        <fullName evidence="2">Uncharacterized protein</fullName>
    </submittedName>
</protein>
<organism evidence="2 3">
    <name type="scientific">Trichoderma ghanense</name>
    <dbReference type="NCBI Taxonomy" id="65468"/>
    <lineage>
        <taxon>Eukaryota</taxon>
        <taxon>Fungi</taxon>
        <taxon>Dikarya</taxon>
        <taxon>Ascomycota</taxon>
        <taxon>Pezizomycotina</taxon>
        <taxon>Sordariomycetes</taxon>
        <taxon>Hypocreomycetidae</taxon>
        <taxon>Hypocreales</taxon>
        <taxon>Hypocreaceae</taxon>
        <taxon>Trichoderma</taxon>
    </lineage>
</organism>
<dbReference type="GeneID" id="300581768"/>
<evidence type="ECO:0000313" key="2">
    <source>
        <dbReference type="EMBL" id="TFA98064.1"/>
    </source>
</evidence>
<feature type="compositionally biased region" description="Polar residues" evidence="1">
    <location>
        <begin position="1"/>
        <end position="19"/>
    </location>
</feature>
<gene>
    <name evidence="2" type="ORF">CCMA1212_010266</name>
</gene>
<keyword evidence="3" id="KW-1185">Reference proteome</keyword>
<evidence type="ECO:0000256" key="1">
    <source>
        <dbReference type="SAM" id="MobiDB-lite"/>
    </source>
</evidence>